<comment type="function">
    <text evidence="5">One of the primary rRNA binding proteins, it binds directly to 16S rRNA central domain where it helps coordinate assembly of the platform of the 30S subunit.</text>
</comment>
<evidence type="ECO:0000256" key="4">
    <source>
        <dbReference type="ARBA" id="ARBA00035258"/>
    </source>
</evidence>
<comment type="caution">
    <text evidence="7">The sequence shown here is derived from an EMBL/GenBank/DDBJ whole genome shotgun (WGS) entry which is preliminary data.</text>
</comment>
<dbReference type="FunFam" id="3.30.1490.10:FF:000001">
    <property type="entry name" value="30S ribosomal protein S8"/>
    <property type="match status" value="1"/>
</dbReference>
<dbReference type="AlphaFoldDB" id="A0A1F6BE75"/>
<keyword evidence="5" id="KW-0699">rRNA-binding</keyword>
<dbReference type="Gene3D" id="3.30.1490.10">
    <property type="match status" value="1"/>
</dbReference>
<evidence type="ECO:0000256" key="1">
    <source>
        <dbReference type="ARBA" id="ARBA00006471"/>
    </source>
</evidence>
<dbReference type="Gene3D" id="3.30.1370.30">
    <property type="match status" value="1"/>
</dbReference>
<dbReference type="Proteomes" id="UP000176186">
    <property type="component" value="Unassembled WGS sequence"/>
</dbReference>
<dbReference type="HAMAP" id="MF_01302_B">
    <property type="entry name" value="Ribosomal_uS8_B"/>
    <property type="match status" value="1"/>
</dbReference>
<dbReference type="PANTHER" id="PTHR11758">
    <property type="entry name" value="40S RIBOSOMAL PROTEIN S15A"/>
    <property type="match status" value="1"/>
</dbReference>
<evidence type="ECO:0000313" key="7">
    <source>
        <dbReference type="EMBL" id="OGG35234.1"/>
    </source>
</evidence>
<dbReference type="PROSITE" id="PS00053">
    <property type="entry name" value="RIBOSOMAL_S8"/>
    <property type="match status" value="1"/>
</dbReference>
<keyword evidence="5" id="KW-0694">RNA-binding</keyword>
<dbReference type="STRING" id="1798401.A2363_02280"/>
<sequence length="130" mass="13980">MVQDPIGDMLAQIKNAALAKKSVIILPYSKLKMALGAILLKEEYISSVEKIGEEPKANLRVGIKYVGEVSAITDVKRVSKPGLRWYVNKGNIPQVVGGMGIAILSTPSGLMTGKEAKKRGTGGELLCKIW</sequence>
<proteinExistence type="inferred from homology"/>
<organism evidence="7 8">
    <name type="scientific">Candidatus Gottesmanbacteria bacterium RIFOXYB1_FULL_47_11</name>
    <dbReference type="NCBI Taxonomy" id="1798401"/>
    <lineage>
        <taxon>Bacteria</taxon>
        <taxon>Candidatus Gottesmaniibacteriota</taxon>
    </lineage>
</organism>
<evidence type="ECO:0000256" key="3">
    <source>
        <dbReference type="ARBA" id="ARBA00023274"/>
    </source>
</evidence>
<reference evidence="7 8" key="1">
    <citation type="journal article" date="2016" name="Nat. Commun.">
        <title>Thousands of microbial genomes shed light on interconnected biogeochemical processes in an aquifer system.</title>
        <authorList>
            <person name="Anantharaman K."/>
            <person name="Brown C.T."/>
            <person name="Hug L.A."/>
            <person name="Sharon I."/>
            <person name="Castelle C.J."/>
            <person name="Probst A.J."/>
            <person name="Thomas B.C."/>
            <person name="Singh A."/>
            <person name="Wilkins M.J."/>
            <person name="Karaoz U."/>
            <person name="Brodie E.L."/>
            <person name="Williams K.H."/>
            <person name="Hubbard S.S."/>
            <person name="Banfield J.F."/>
        </authorList>
    </citation>
    <scope>NUCLEOTIDE SEQUENCE [LARGE SCALE GENOMIC DNA]</scope>
</reference>
<dbReference type="SUPFAM" id="SSF56047">
    <property type="entry name" value="Ribosomal protein S8"/>
    <property type="match status" value="1"/>
</dbReference>
<protein>
    <recommendedName>
        <fullName evidence="4 5">Small ribosomal subunit protein uS8</fullName>
    </recommendedName>
</protein>
<evidence type="ECO:0000256" key="5">
    <source>
        <dbReference type="HAMAP-Rule" id="MF_01302"/>
    </source>
</evidence>
<gene>
    <name evidence="5" type="primary">rpsH</name>
    <name evidence="7" type="ORF">A2363_02280</name>
</gene>
<keyword evidence="2 5" id="KW-0689">Ribosomal protein</keyword>
<dbReference type="InterPro" id="IPR000630">
    <property type="entry name" value="Ribosomal_uS8"/>
</dbReference>
<dbReference type="GO" id="GO:0005737">
    <property type="term" value="C:cytoplasm"/>
    <property type="evidence" value="ECO:0007669"/>
    <property type="project" value="UniProtKB-ARBA"/>
</dbReference>
<dbReference type="GO" id="GO:0005840">
    <property type="term" value="C:ribosome"/>
    <property type="evidence" value="ECO:0007669"/>
    <property type="project" value="UniProtKB-KW"/>
</dbReference>
<evidence type="ECO:0000313" key="8">
    <source>
        <dbReference type="Proteomes" id="UP000176186"/>
    </source>
</evidence>
<dbReference type="GO" id="GO:0019843">
    <property type="term" value="F:rRNA binding"/>
    <property type="evidence" value="ECO:0007669"/>
    <property type="project" value="UniProtKB-UniRule"/>
</dbReference>
<dbReference type="GO" id="GO:0006412">
    <property type="term" value="P:translation"/>
    <property type="evidence" value="ECO:0007669"/>
    <property type="project" value="UniProtKB-UniRule"/>
</dbReference>
<dbReference type="EMBL" id="MFKE01000016">
    <property type="protein sequence ID" value="OGG35234.1"/>
    <property type="molecule type" value="Genomic_DNA"/>
</dbReference>
<dbReference type="InterPro" id="IPR035987">
    <property type="entry name" value="Ribosomal_uS8_sf"/>
</dbReference>
<dbReference type="Pfam" id="PF00410">
    <property type="entry name" value="Ribosomal_S8"/>
    <property type="match status" value="1"/>
</dbReference>
<accession>A0A1F6BE75</accession>
<dbReference type="InterPro" id="IPR047863">
    <property type="entry name" value="Ribosomal_uS8_CS"/>
</dbReference>
<dbReference type="NCBIfam" id="NF001109">
    <property type="entry name" value="PRK00136.1"/>
    <property type="match status" value="1"/>
</dbReference>
<dbReference type="GO" id="GO:0003735">
    <property type="term" value="F:structural constituent of ribosome"/>
    <property type="evidence" value="ECO:0007669"/>
    <property type="project" value="InterPro"/>
</dbReference>
<name>A0A1F6BE75_9BACT</name>
<evidence type="ECO:0000256" key="2">
    <source>
        <dbReference type="ARBA" id="ARBA00022980"/>
    </source>
</evidence>
<comment type="subunit">
    <text evidence="5">Part of the 30S ribosomal subunit. Contacts proteins S5 and S12.</text>
</comment>
<comment type="similarity">
    <text evidence="1 5 6">Belongs to the universal ribosomal protein uS8 family.</text>
</comment>
<evidence type="ECO:0000256" key="6">
    <source>
        <dbReference type="RuleBase" id="RU003660"/>
    </source>
</evidence>
<keyword evidence="3 5" id="KW-0687">Ribonucleoprotein</keyword>
<dbReference type="GO" id="GO:1990904">
    <property type="term" value="C:ribonucleoprotein complex"/>
    <property type="evidence" value="ECO:0007669"/>
    <property type="project" value="UniProtKB-KW"/>
</dbReference>